<dbReference type="InterPro" id="IPR003162">
    <property type="entry name" value="TFIID-31"/>
</dbReference>
<comment type="similarity">
    <text evidence="2">Belongs to the TAF9 family.</text>
</comment>
<evidence type="ECO:0000256" key="5">
    <source>
        <dbReference type="ARBA" id="ARBA00023242"/>
    </source>
</evidence>
<dbReference type="Pfam" id="PF02291">
    <property type="entry name" value="TFIID-31kDa"/>
    <property type="match status" value="1"/>
</dbReference>
<organism evidence="7 8">
    <name type="scientific">Blomia tropicalis</name>
    <name type="common">Mite</name>
    <dbReference type="NCBI Taxonomy" id="40697"/>
    <lineage>
        <taxon>Eukaryota</taxon>
        <taxon>Metazoa</taxon>
        <taxon>Ecdysozoa</taxon>
        <taxon>Arthropoda</taxon>
        <taxon>Chelicerata</taxon>
        <taxon>Arachnida</taxon>
        <taxon>Acari</taxon>
        <taxon>Acariformes</taxon>
        <taxon>Sarcoptiformes</taxon>
        <taxon>Astigmata</taxon>
        <taxon>Glycyphagoidea</taxon>
        <taxon>Echimyopodidae</taxon>
        <taxon>Blomia</taxon>
    </lineage>
</organism>
<evidence type="ECO:0000256" key="1">
    <source>
        <dbReference type="ARBA" id="ARBA00004123"/>
    </source>
</evidence>
<accession>A0A9Q0LZG9</accession>
<dbReference type="InterPro" id="IPR051431">
    <property type="entry name" value="TFIID_subunit_9"/>
</dbReference>
<dbReference type="PANTHER" id="PTHR48068:SF4">
    <property type="entry name" value="TATA-BOX BINDING PROTEIN ASSOCIATED FACTOR 9"/>
    <property type="match status" value="1"/>
</dbReference>
<keyword evidence="8" id="KW-1185">Reference proteome</keyword>
<feature type="region of interest" description="Disordered" evidence="6">
    <location>
        <begin position="42"/>
        <end position="85"/>
    </location>
</feature>
<feature type="compositionally biased region" description="Low complexity" evidence="6">
    <location>
        <begin position="56"/>
        <end position="69"/>
    </location>
</feature>
<dbReference type="GO" id="GO:0005669">
    <property type="term" value="C:transcription factor TFIID complex"/>
    <property type="evidence" value="ECO:0007669"/>
    <property type="project" value="TreeGrafter"/>
</dbReference>
<keyword evidence="5" id="KW-0539">Nucleus</keyword>
<dbReference type="AlphaFoldDB" id="A0A9Q0LZG9"/>
<evidence type="ECO:0000256" key="2">
    <source>
        <dbReference type="ARBA" id="ARBA00007646"/>
    </source>
</evidence>
<comment type="caution">
    <text evidence="7">The sequence shown here is derived from an EMBL/GenBank/DDBJ whole genome shotgun (WGS) entry which is preliminary data.</text>
</comment>
<dbReference type="OrthoDB" id="341924at2759"/>
<evidence type="ECO:0000313" key="8">
    <source>
        <dbReference type="Proteomes" id="UP001142055"/>
    </source>
</evidence>
<dbReference type="GO" id="GO:0016251">
    <property type="term" value="F:RNA polymerase II general transcription initiation factor activity"/>
    <property type="evidence" value="ECO:0007669"/>
    <property type="project" value="TreeGrafter"/>
</dbReference>
<protein>
    <recommendedName>
        <fullName evidence="9">Transcription initiation factor TFIID subunit 9</fullName>
    </recommendedName>
</protein>
<dbReference type="CDD" id="cd07979">
    <property type="entry name" value="HFD_TAF9"/>
    <property type="match status" value="1"/>
</dbReference>
<sequence>MKLSPSTIAANLSAAAAAEAEAAANSNSTNANVASTSANTVSTSNAAPVSSGSNQMSTSLATTMASSTAPVASGSSNPPGKSTPKDTQVIAAILQEMGITDYEPRVLPQLVEFAYRHASRVLEDAQLYSAYAKKKVIDTHDIQIATQMQMERSFVGPPPRGTLIEIARAKNGLPLPPIKSHNGMRLPADRYSLVAPNVRLVSKQNKMPKTGTSLLSKYIKLDET</sequence>
<evidence type="ECO:0000256" key="6">
    <source>
        <dbReference type="SAM" id="MobiDB-lite"/>
    </source>
</evidence>
<dbReference type="GO" id="GO:0000124">
    <property type="term" value="C:SAGA complex"/>
    <property type="evidence" value="ECO:0007669"/>
    <property type="project" value="TreeGrafter"/>
</dbReference>
<dbReference type="GO" id="GO:0046982">
    <property type="term" value="F:protein heterodimerization activity"/>
    <property type="evidence" value="ECO:0007669"/>
    <property type="project" value="InterPro"/>
</dbReference>
<dbReference type="SUPFAM" id="SSF47113">
    <property type="entry name" value="Histone-fold"/>
    <property type="match status" value="1"/>
</dbReference>
<keyword evidence="3" id="KW-0805">Transcription regulation</keyword>
<dbReference type="GO" id="GO:0003713">
    <property type="term" value="F:transcription coactivator activity"/>
    <property type="evidence" value="ECO:0007669"/>
    <property type="project" value="TreeGrafter"/>
</dbReference>
<reference evidence="7" key="1">
    <citation type="submission" date="2022-12" db="EMBL/GenBank/DDBJ databases">
        <title>Genome assemblies of Blomia tropicalis.</title>
        <authorList>
            <person name="Cui Y."/>
        </authorList>
    </citation>
    <scope>NUCLEOTIDE SEQUENCE</scope>
    <source>
        <tissue evidence="7">Adult mites</tissue>
    </source>
</reference>
<dbReference type="InterPro" id="IPR009072">
    <property type="entry name" value="Histone-fold"/>
</dbReference>
<evidence type="ECO:0000256" key="3">
    <source>
        <dbReference type="ARBA" id="ARBA00023015"/>
    </source>
</evidence>
<dbReference type="Gene3D" id="1.10.20.10">
    <property type="entry name" value="Histone, subunit A"/>
    <property type="match status" value="1"/>
</dbReference>
<name>A0A9Q0LZG9_BLOTA</name>
<dbReference type="GO" id="GO:0051123">
    <property type="term" value="P:RNA polymerase II preinitiation complex assembly"/>
    <property type="evidence" value="ECO:0007669"/>
    <property type="project" value="TreeGrafter"/>
</dbReference>
<evidence type="ECO:0000313" key="7">
    <source>
        <dbReference type="EMBL" id="KAJ6216465.1"/>
    </source>
</evidence>
<dbReference type="EMBL" id="JAPWDV010000003">
    <property type="protein sequence ID" value="KAJ6216465.1"/>
    <property type="molecule type" value="Genomic_DNA"/>
</dbReference>
<dbReference type="Proteomes" id="UP001142055">
    <property type="component" value="Chromosome 3"/>
</dbReference>
<comment type="subcellular location">
    <subcellularLocation>
        <location evidence="1">Nucleus</location>
    </subcellularLocation>
</comment>
<dbReference type="PANTHER" id="PTHR48068">
    <property type="entry name" value="TAF9 RNA POLYMERASE II, TATA BOX-BINDING PROTEIN (TBP)-ASSOCIATED FACTOR"/>
    <property type="match status" value="1"/>
</dbReference>
<evidence type="ECO:0000256" key="4">
    <source>
        <dbReference type="ARBA" id="ARBA00023163"/>
    </source>
</evidence>
<gene>
    <name evidence="7" type="ORF">RDWZM_007622</name>
</gene>
<evidence type="ECO:0008006" key="9">
    <source>
        <dbReference type="Google" id="ProtNLM"/>
    </source>
</evidence>
<proteinExistence type="inferred from homology"/>
<keyword evidence="4" id="KW-0804">Transcription</keyword>